<keyword evidence="5 7" id="KW-1133">Transmembrane helix</keyword>
<feature type="transmembrane region" description="Helical" evidence="7">
    <location>
        <begin position="365"/>
        <end position="386"/>
    </location>
</feature>
<dbReference type="PATRIC" id="fig|1637645.4.peg.6193"/>
<dbReference type="PANTHER" id="PTHR43549:SF3">
    <property type="entry name" value="MULTIDRUG RESISTANCE PROTEIN YPNP-RELATED"/>
    <property type="match status" value="1"/>
</dbReference>
<dbReference type="PANTHER" id="PTHR43549">
    <property type="entry name" value="MULTIDRUG RESISTANCE PROTEIN YPNP-RELATED"/>
    <property type="match status" value="1"/>
</dbReference>
<comment type="subcellular location">
    <subcellularLocation>
        <location evidence="1">Cell membrane</location>
        <topology evidence="1">Multi-pass membrane protein</topology>
    </subcellularLocation>
</comment>
<feature type="transmembrane region" description="Helical" evidence="7">
    <location>
        <begin position="393"/>
        <end position="412"/>
    </location>
</feature>
<evidence type="ECO:0000256" key="7">
    <source>
        <dbReference type="SAM" id="Phobius"/>
    </source>
</evidence>
<sequence length="478" mass="51707">MSPSTPTRKYNLTEGSVGLKLIALTLPMVWGVFSVIAFDLADTYFVGKLGTPQLAAMSFAFPVFMVMGSLAIGLGTGAASVISRAIGEGDRDRVQRLTTNSLTLSLFIVGIVILIGLATIDPLFKLLGASPEVIPYIREYMKIWYPGMIFLVVPMVGNSALRAAGDTTIPSLIMTFAALMNVGLDPLFIFGWGFIPAMGLKGAAIATVIGRSLTFITSLMILHFRERMILWSLSCLRNFWDCWKEILYVGLPAASTNMITPISIGIITSLLASYSPETVAGFGISSRIESFAMIVFMALSSTIGPFVGQNWGAKLYGRVHRSLHLSYLFCIGFGVFVAVILFATSSQVIRIFDTNPEVVNTATRYLTIVPISYGTLGIFLAACAAFNALGKPFPAVVLTLSRMVVLYVPLAYLGNWLFGLNGIFAAACVSNLIVGLTAIIWTRRSCSLKAVHPLEHPVILPSTQPPIHLPDVQDKTPR</sequence>
<accession>A0A0F5YPE0</accession>
<dbReference type="GO" id="GO:0005886">
    <property type="term" value="C:plasma membrane"/>
    <property type="evidence" value="ECO:0007669"/>
    <property type="project" value="UniProtKB-SubCell"/>
</dbReference>
<evidence type="ECO:0000256" key="6">
    <source>
        <dbReference type="ARBA" id="ARBA00023136"/>
    </source>
</evidence>
<keyword evidence="3" id="KW-1003">Cell membrane</keyword>
<reference evidence="8 9" key="1">
    <citation type="submission" date="2015-06" db="EMBL/GenBank/DDBJ databases">
        <title>Draft genome assembly of filamentous brackish cyanobacterium Limnoraphis robusta strain CS-951.</title>
        <authorList>
            <person name="Willis A."/>
            <person name="Parks M."/>
            <person name="Burford M.A."/>
        </authorList>
    </citation>
    <scope>NUCLEOTIDE SEQUENCE [LARGE SCALE GENOMIC DNA]</scope>
    <source>
        <strain evidence="8 9">CS-951</strain>
    </source>
</reference>
<dbReference type="OrthoDB" id="9776324at2"/>
<comment type="caution">
    <text evidence="8">The sequence shown here is derived from an EMBL/GenBank/DDBJ whole genome shotgun (WGS) entry which is preliminary data.</text>
</comment>
<dbReference type="GO" id="GO:0042910">
    <property type="term" value="F:xenobiotic transmembrane transporter activity"/>
    <property type="evidence" value="ECO:0007669"/>
    <property type="project" value="InterPro"/>
</dbReference>
<dbReference type="InterPro" id="IPR052031">
    <property type="entry name" value="Membrane_Transporter-Flippase"/>
</dbReference>
<evidence type="ECO:0000256" key="5">
    <source>
        <dbReference type="ARBA" id="ARBA00022989"/>
    </source>
</evidence>
<dbReference type="RefSeq" id="WP_046276455.1">
    <property type="nucleotide sequence ID" value="NZ_LATL02000313.1"/>
</dbReference>
<name>A0A0F5YPE0_9CYAN</name>
<dbReference type="InterPro" id="IPR002528">
    <property type="entry name" value="MATE_fam"/>
</dbReference>
<evidence type="ECO:0000313" key="8">
    <source>
        <dbReference type="EMBL" id="KKD40035.1"/>
    </source>
</evidence>
<dbReference type="CDD" id="cd13149">
    <property type="entry name" value="MATE_like_2"/>
    <property type="match status" value="1"/>
</dbReference>
<organism evidence="8 9">
    <name type="scientific">Limnoraphis robusta CS-951</name>
    <dbReference type="NCBI Taxonomy" id="1637645"/>
    <lineage>
        <taxon>Bacteria</taxon>
        <taxon>Bacillati</taxon>
        <taxon>Cyanobacteriota</taxon>
        <taxon>Cyanophyceae</taxon>
        <taxon>Oscillatoriophycideae</taxon>
        <taxon>Oscillatoriales</taxon>
        <taxon>Sirenicapillariaceae</taxon>
        <taxon>Limnoraphis</taxon>
    </lineage>
</organism>
<evidence type="ECO:0000313" key="9">
    <source>
        <dbReference type="Proteomes" id="UP000033607"/>
    </source>
</evidence>
<feature type="transmembrane region" description="Helical" evidence="7">
    <location>
        <begin position="418"/>
        <end position="441"/>
    </location>
</feature>
<dbReference type="PIRSF" id="PIRSF006603">
    <property type="entry name" value="DinF"/>
    <property type="match status" value="1"/>
</dbReference>
<feature type="transmembrane region" description="Helical" evidence="7">
    <location>
        <begin position="61"/>
        <end position="82"/>
    </location>
</feature>
<feature type="transmembrane region" description="Helical" evidence="7">
    <location>
        <begin position="325"/>
        <end position="345"/>
    </location>
</feature>
<evidence type="ECO:0000256" key="4">
    <source>
        <dbReference type="ARBA" id="ARBA00022692"/>
    </source>
</evidence>
<dbReference type="AlphaFoldDB" id="A0A0F5YPE0"/>
<feature type="transmembrane region" description="Helical" evidence="7">
    <location>
        <begin position="203"/>
        <end position="225"/>
    </location>
</feature>
<dbReference type="Proteomes" id="UP000033607">
    <property type="component" value="Unassembled WGS sequence"/>
</dbReference>
<protein>
    <submittedName>
        <fullName evidence="8">Multidrug transporter MATE</fullName>
    </submittedName>
</protein>
<dbReference type="EMBL" id="LATL02000313">
    <property type="protein sequence ID" value="KKD40035.1"/>
    <property type="molecule type" value="Genomic_DNA"/>
</dbReference>
<feature type="transmembrane region" description="Helical" evidence="7">
    <location>
        <begin position="21"/>
        <end position="41"/>
    </location>
</feature>
<gene>
    <name evidence="8" type="ORF">WN50_00115</name>
</gene>
<evidence type="ECO:0000256" key="2">
    <source>
        <dbReference type="ARBA" id="ARBA00022448"/>
    </source>
</evidence>
<keyword evidence="4 7" id="KW-0812">Transmembrane</keyword>
<feature type="transmembrane region" description="Helical" evidence="7">
    <location>
        <begin position="102"/>
        <end position="123"/>
    </location>
</feature>
<keyword evidence="6 7" id="KW-0472">Membrane</keyword>
<proteinExistence type="predicted"/>
<feature type="transmembrane region" description="Helical" evidence="7">
    <location>
        <begin position="143"/>
        <end position="161"/>
    </location>
</feature>
<keyword evidence="2" id="KW-0813">Transport</keyword>
<dbReference type="GO" id="GO:0015297">
    <property type="term" value="F:antiporter activity"/>
    <property type="evidence" value="ECO:0007669"/>
    <property type="project" value="InterPro"/>
</dbReference>
<feature type="transmembrane region" description="Helical" evidence="7">
    <location>
        <begin position="246"/>
        <end position="271"/>
    </location>
</feature>
<evidence type="ECO:0000256" key="1">
    <source>
        <dbReference type="ARBA" id="ARBA00004651"/>
    </source>
</evidence>
<feature type="transmembrane region" description="Helical" evidence="7">
    <location>
        <begin position="291"/>
        <end position="313"/>
    </location>
</feature>
<dbReference type="Pfam" id="PF01554">
    <property type="entry name" value="MatE"/>
    <property type="match status" value="2"/>
</dbReference>
<feature type="transmembrane region" description="Helical" evidence="7">
    <location>
        <begin position="173"/>
        <end position="197"/>
    </location>
</feature>
<evidence type="ECO:0000256" key="3">
    <source>
        <dbReference type="ARBA" id="ARBA00022475"/>
    </source>
</evidence>
<dbReference type="InterPro" id="IPR048279">
    <property type="entry name" value="MdtK-like"/>
</dbReference>
<dbReference type="NCBIfam" id="TIGR00797">
    <property type="entry name" value="matE"/>
    <property type="match status" value="1"/>
</dbReference>